<evidence type="ECO:0000256" key="3">
    <source>
        <dbReference type="PIRNR" id="PIRNR002070"/>
    </source>
</evidence>
<feature type="compositionally biased region" description="Polar residues" evidence="4">
    <location>
        <begin position="117"/>
        <end position="126"/>
    </location>
</feature>
<evidence type="ECO:0000256" key="1">
    <source>
        <dbReference type="ARBA" id="ARBA00023125"/>
    </source>
</evidence>
<comment type="caution">
    <text evidence="5">The sequence shown here is derived from an EMBL/GenBank/DDBJ whole genome shotgun (WGS) entry which is preliminary data.</text>
</comment>
<keyword evidence="1 2" id="KW-0238">DNA-binding</keyword>
<comment type="caution">
    <text evidence="2">Lacks conserved residue(s) required for the propagation of feature annotation.</text>
</comment>
<protein>
    <recommendedName>
        <fullName evidence="2 3">Single-stranded DNA-binding protein</fullName>
        <shortName evidence="2">SSB</shortName>
    </recommendedName>
</protein>
<dbReference type="PIRSF" id="PIRSF002070">
    <property type="entry name" value="SSB"/>
    <property type="match status" value="1"/>
</dbReference>
<accession>A0A315Y1G6</accession>
<dbReference type="Gene3D" id="2.40.50.140">
    <property type="entry name" value="Nucleic acid-binding proteins"/>
    <property type="match status" value="1"/>
</dbReference>
<dbReference type="Proteomes" id="UP000245720">
    <property type="component" value="Unassembled WGS sequence"/>
</dbReference>
<organism evidence="5 6">
    <name type="scientific">Ruminococcus flavefaciens</name>
    <dbReference type="NCBI Taxonomy" id="1265"/>
    <lineage>
        <taxon>Bacteria</taxon>
        <taxon>Bacillati</taxon>
        <taxon>Bacillota</taxon>
        <taxon>Clostridia</taxon>
        <taxon>Eubacteriales</taxon>
        <taxon>Oscillospiraceae</taxon>
        <taxon>Ruminococcus</taxon>
    </lineage>
</organism>
<evidence type="ECO:0000256" key="2">
    <source>
        <dbReference type="HAMAP-Rule" id="MF_00984"/>
    </source>
</evidence>
<feature type="region of interest" description="Disordered" evidence="4">
    <location>
        <begin position="115"/>
        <end position="162"/>
    </location>
</feature>
<dbReference type="OrthoDB" id="9809878at2"/>
<dbReference type="AlphaFoldDB" id="A0A315Y1G6"/>
<dbReference type="EMBL" id="QGDI01000003">
    <property type="protein sequence ID" value="PWJ13934.1"/>
    <property type="molecule type" value="Genomic_DNA"/>
</dbReference>
<name>A0A315Y1G6_RUMFL</name>
<dbReference type="GO" id="GO:0003697">
    <property type="term" value="F:single-stranded DNA binding"/>
    <property type="evidence" value="ECO:0007669"/>
    <property type="project" value="UniProtKB-UniRule"/>
</dbReference>
<dbReference type="Pfam" id="PF00436">
    <property type="entry name" value="SSB"/>
    <property type="match status" value="1"/>
</dbReference>
<gene>
    <name evidence="5" type="ORF">IE37_00864</name>
</gene>
<dbReference type="NCBIfam" id="TIGR00621">
    <property type="entry name" value="ssb"/>
    <property type="match status" value="1"/>
</dbReference>
<dbReference type="SUPFAM" id="SSF50249">
    <property type="entry name" value="Nucleic acid-binding proteins"/>
    <property type="match status" value="1"/>
</dbReference>
<dbReference type="InterPro" id="IPR000424">
    <property type="entry name" value="Primosome_PriB/ssb"/>
</dbReference>
<evidence type="ECO:0000256" key="4">
    <source>
        <dbReference type="SAM" id="MobiDB-lite"/>
    </source>
</evidence>
<proteinExistence type="inferred from homology"/>
<dbReference type="GO" id="GO:0006260">
    <property type="term" value="P:DNA replication"/>
    <property type="evidence" value="ECO:0007669"/>
    <property type="project" value="InterPro"/>
</dbReference>
<dbReference type="HAMAP" id="MF_00984">
    <property type="entry name" value="SSB"/>
    <property type="match status" value="1"/>
</dbReference>
<feature type="compositionally biased region" description="Low complexity" evidence="4">
    <location>
        <begin position="127"/>
        <end position="139"/>
    </location>
</feature>
<dbReference type="PANTHER" id="PTHR10302">
    <property type="entry name" value="SINGLE-STRANDED DNA-BINDING PROTEIN"/>
    <property type="match status" value="1"/>
</dbReference>
<comment type="subunit">
    <text evidence="2">Homotetramer.</text>
</comment>
<dbReference type="PANTHER" id="PTHR10302:SF27">
    <property type="entry name" value="SINGLE-STRANDED DNA-BINDING PROTEIN"/>
    <property type="match status" value="1"/>
</dbReference>
<evidence type="ECO:0000313" key="6">
    <source>
        <dbReference type="Proteomes" id="UP000245720"/>
    </source>
</evidence>
<dbReference type="GO" id="GO:0009295">
    <property type="term" value="C:nucleoid"/>
    <property type="evidence" value="ECO:0007669"/>
    <property type="project" value="TreeGrafter"/>
</dbReference>
<reference evidence="5 6" key="1">
    <citation type="submission" date="2018-05" db="EMBL/GenBank/DDBJ databases">
        <title>The Hungate 1000. A catalogue of reference genomes from the rumen microbiome.</title>
        <authorList>
            <person name="Kelly W."/>
        </authorList>
    </citation>
    <scope>NUCLEOTIDE SEQUENCE [LARGE SCALE GENOMIC DNA]</scope>
    <source>
        <strain evidence="5 6">SAb67</strain>
    </source>
</reference>
<dbReference type="PROSITE" id="PS50935">
    <property type="entry name" value="SSB"/>
    <property type="match status" value="1"/>
</dbReference>
<dbReference type="InterPro" id="IPR011344">
    <property type="entry name" value="ssDNA-bd"/>
</dbReference>
<dbReference type="InterPro" id="IPR012340">
    <property type="entry name" value="NA-bd_OB-fold"/>
</dbReference>
<dbReference type="CDD" id="cd04496">
    <property type="entry name" value="SSB_OBF"/>
    <property type="match status" value="1"/>
</dbReference>
<dbReference type="RefSeq" id="WP_109725726.1">
    <property type="nucleotide sequence ID" value="NZ_QGDI01000003.1"/>
</dbReference>
<evidence type="ECO:0000313" key="5">
    <source>
        <dbReference type="EMBL" id="PWJ13934.1"/>
    </source>
</evidence>
<sequence length="162" mass="18064">MNKTVLVGRLTADPELRQTQSGVASCRFTVAVNRRYADKSTGERQADFITCVAWRQTAEFVSRYFSKGKMIAVEGELRNNNYQDRNYPDVTHYCTEVLVDNVEFCGSKNESGGYGAPQNNYNNSYSAPPQEAAPQQPTANDSMSYGDLSDFEEILSDGDVPF</sequence>